<evidence type="ECO:0000256" key="1">
    <source>
        <dbReference type="SAM" id="Phobius"/>
    </source>
</evidence>
<name>A0A3D9FXF7_9FLAO</name>
<dbReference type="EMBL" id="QRDQ01000008">
    <property type="protein sequence ID" value="RED24792.1"/>
    <property type="molecule type" value="Genomic_DNA"/>
</dbReference>
<keyword evidence="1" id="KW-0812">Transmembrane</keyword>
<dbReference type="Proteomes" id="UP000257004">
    <property type="component" value="Unassembled WGS sequence"/>
</dbReference>
<sequence>MTITNALNKIDLKYILIILIAVFFSTLFHELAHWSMGEILGNKMTASLNSANTISGEFKHEWNRNFITAAGPIFTILQAIAVFFLLNKYPKKELFPFLLFPFAMRFWAGLANLLGPNDEGRLGLSLGIGLLTISFIVCCFLFFLVYKSSKKHHFTLKFNLISFLFCSVFLIALSFINEYFKIRII</sequence>
<dbReference type="OrthoDB" id="1160343at2"/>
<comment type="caution">
    <text evidence="2">The sequence shown here is derived from an EMBL/GenBank/DDBJ whole genome shotgun (WGS) entry which is preliminary data.</text>
</comment>
<accession>A0A3D9FXF7</accession>
<evidence type="ECO:0000313" key="3">
    <source>
        <dbReference type="Proteomes" id="UP000257004"/>
    </source>
</evidence>
<keyword evidence="3" id="KW-1185">Reference proteome</keyword>
<dbReference type="AlphaFoldDB" id="A0A3D9FXF7"/>
<evidence type="ECO:0000313" key="2">
    <source>
        <dbReference type="EMBL" id="RED24792.1"/>
    </source>
</evidence>
<gene>
    <name evidence="2" type="ORF">BD847_1528</name>
</gene>
<feature type="transmembrane region" description="Helical" evidence="1">
    <location>
        <begin position="12"/>
        <end position="32"/>
    </location>
</feature>
<organism evidence="2 3">
    <name type="scientific">Flavobacterium cutihirudinis</name>
    <dbReference type="NCBI Taxonomy" id="1265740"/>
    <lineage>
        <taxon>Bacteria</taxon>
        <taxon>Pseudomonadati</taxon>
        <taxon>Bacteroidota</taxon>
        <taxon>Flavobacteriia</taxon>
        <taxon>Flavobacteriales</taxon>
        <taxon>Flavobacteriaceae</taxon>
        <taxon>Flavobacterium</taxon>
    </lineage>
</organism>
<reference evidence="2 3" key="1">
    <citation type="submission" date="2018-07" db="EMBL/GenBank/DDBJ databases">
        <title>Genomic Encyclopedia of Archaeal and Bacterial Type Strains, Phase II (KMG-II): from individual species to whole genera.</title>
        <authorList>
            <person name="Goeker M."/>
        </authorList>
    </citation>
    <scope>NUCLEOTIDE SEQUENCE [LARGE SCALE GENOMIC DNA]</scope>
    <source>
        <strain evidence="2 3">DSM 25795</strain>
    </source>
</reference>
<dbReference type="RefSeq" id="WP_147298499.1">
    <property type="nucleotide sequence ID" value="NZ_QRDQ01000008.1"/>
</dbReference>
<feature type="transmembrane region" description="Helical" evidence="1">
    <location>
        <begin position="94"/>
        <end position="114"/>
    </location>
</feature>
<keyword evidence="1" id="KW-0472">Membrane</keyword>
<proteinExistence type="predicted"/>
<keyword evidence="1" id="KW-1133">Transmembrane helix</keyword>
<protein>
    <recommendedName>
        <fullName evidence="4">Peptidase M50B-like protein</fullName>
    </recommendedName>
</protein>
<evidence type="ECO:0008006" key="4">
    <source>
        <dbReference type="Google" id="ProtNLM"/>
    </source>
</evidence>
<feature type="transmembrane region" description="Helical" evidence="1">
    <location>
        <begin position="66"/>
        <end position="87"/>
    </location>
</feature>
<feature type="transmembrane region" description="Helical" evidence="1">
    <location>
        <begin position="126"/>
        <end position="146"/>
    </location>
</feature>
<feature type="transmembrane region" description="Helical" evidence="1">
    <location>
        <begin position="158"/>
        <end position="176"/>
    </location>
</feature>